<dbReference type="GO" id="GO:0019243">
    <property type="term" value="P:methylglyoxal catabolic process to D-lactate via S-lactoyl-glutathione"/>
    <property type="evidence" value="ECO:0007669"/>
    <property type="project" value="UniProtKB-UniRule"/>
</dbReference>
<dbReference type="RefSeq" id="WP_119335054.1">
    <property type="nucleotide sequence ID" value="NZ_AP018558.1"/>
</dbReference>
<keyword evidence="4 7" id="KW-0479">Metal-binding</keyword>
<dbReference type="NCBIfam" id="TIGR03413">
    <property type="entry name" value="GSH_gloB"/>
    <property type="match status" value="1"/>
</dbReference>
<dbReference type="GO" id="GO:0017001">
    <property type="term" value="P:antibiotic catabolic process"/>
    <property type="evidence" value="ECO:0007669"/>
    <property type="project" value="InterPro"/>
</dbReference>
<name>A0A2Z6DY86_HYDTE</name>
<evidence type="ECO:0000256" key="1">
    <source>
        <dbReference type="ARBA" id="ARBA00001623"/>
    </source>
</evidence>
<evidence type="ECO:0000256" key="3">
    <source>
        <dbReference type="ARBA" id="ARBA00006759"/>
    </source>
</evidence>
<feature type="binding site" evidence="7">
    <location>
        <position position="58"/>
    </location>
    <ligand>
        <name>Zn(2+)</name>
        <dbReference type="ChEBI" id="CHEBI:29105"/>
        <label>1</label>
    </ligand>
</feature>
<feature type="binding site" evidence="7">
    <location>
        <position position="132"/>
    </location>
    <ligand>
        <name>Zn(2+)</name>
        <dbReference type="ChEBI" id="CHEBI:29105"/>
        <label>2</label>
    </ligand>
</feature>
<dbReference type="PANTHER" id="PTHR43705:SF1">
    <property type="entry name" value="HYDROXYACYLGLUTATHIONE HYDROLASE GLOB"/>
    <property type="match status" value="1"/>
</dbReference>
<dbReference type="InterPro" id="IPR050110">
    <property type="entry name" value="Glyoxalase_II_hydrolase"/>
</dbReference>
<dbReference type="InterPro" id="IPR001279">
    <property type="entry name" value="Metallo-B-lactamas"/>
</dbReference>
<keyword evidence="5 7" id="KW-0378">Hydrolase</keyword>
<comment type="function">
    <text evidence="7">Thiolesterase that catalyzes the hydrolysis of S-D-lactoyl-glutathione to form glutathione and D-lactic acid.</text>
</comment>
<gene>
    <name evidence="7" type="primary">gloB</name>
    <name evidence="9" type="ORF">HPTL_1044</name>
</gene>
<evidence type="ECO:0000259" key="8">
    <source>
        <dbReference type="SMART" id="SM00849"/>
    </source>
</evidence>
<dbReference type="EMBL" id="AP018558">
    <property type="protein sequence ID" value="BBD77308.1"/>
    <property type="molecule type" value="Genomic_DNA"/>
</dbReference>
<organism evidence="9 10">
    <name type="scientific">Hydrogenophilus thermoluteolus</name>
    <name type="common">Pseudomonas hydrogenothermophila</name>
    <dbReference type="NCBI Taxonomy" id="297"/>
    <lineage>
        <taxon>Bacteria</taxon>
        <taxon>Pseudomonadati</taxon>
        <taxon>Pseudomonadota</taxon>
        <taxon>Hydrogenophilia</taxon>
        <taxon>Hydrogenophilales</taxon>
        <taxon>Hydrogenophilaceae</taxon>
        <taxon>Hydrogenophilus</taxon>
    </lineage>
</organism>
<dbReference type="KEGG" id="htl:HPTL_1044"/>
<comment type="similarity">
    <text evidence="3 7">Belongs to the metallo-beta-lactamase superfamily. Glyoxalase II family.</text>
</comment>
<feature type="binding site" evidence="7">
    <location>
        <position position="132"/>
    </location>
    <ligand>
        <name>Zn(2+)</name>
        <dbReference type="ChEBI" id="CHEBI:29105"/>
        <label>1</label>
    </ligand>
</feature>
<comment type="pathway">
    <text evidence="2 7">Secondary metabolite metabolism; methylglyoxal degradation; (R)-lactate from methylglyoxal: step 2/2.</text>
</comment>
<protein>
    <recommendedName>
        <fullName evidence="7">Hydroxyacylglutathione hydrolase</fullName>
        <ecNumber evidence="7">3.1.2.6</ecNumber>
    </recommendedName>
    <alternativeName>
        <fullName evidence="7">Glyoxalase II</fullName>
        <shortName evidence="7">Glx II</shortName>
    </alternativeName>
</protein>
<evidence type="ECO:0000256" key="5">
    <source>
        <dbReference type="ARBA" id="ARBA00022801"/>
    </source>
</evidence>
<dbReference type="Pfam" id="PF00753">
    <property type="entry name" value="Lactamase_B"/>
    <property type="match status" value="1"/>
</dbReference>
<evidence type="ECO:0000256" key="4">
    <source>
        <dbReference type="ARBA" id="ARBA00022723"/>
    </source>
</evidence>
<keyword evidence="10" id="KW-1185">Reference proteome</keyword>
<dbReference type="Pfam" id="PF16123">
    <property type="entry name" value="HAGH_C"/>
    <property type="match status" value="1"/>
</dbReference>
<evidence type="ECO:0000256" key="7">
    <source>
        <dbReference type="HAMAP-Rule" id="MF_01374"/>
    </source>
</evidence>
<feature type="binding site" evidence="7">
    <location>
        <position position="170"/>
    </location>
    <ligand>
        <name>Zn(2+)</name>
        <dbReference type="ChEBI" id="CHEBI:29105"/>
        <label>2</label>
    </ligand>
</feature>
<comment type="catalytic activity">
    <reaction evidence="1 7">
        <text>an S-(2-hydroxyacyl)glutathione + H2O = a 2-hydroxy carboxylate + glutathione + H(+)</text>
        <dbReference type="Rhea" id="RHEA:21864"/>
        <dbReference type="ChEBI" id="CHEBI:15377"/>
        <dbReference type="ChEBI" id="CHEBI:15378"/>
        <dbReference type="ChEBI" id="CHEBI:57925"/>
        <dbReference type="ChEBI" id="CHEBI:58896"/>
        <dbReference type="ChEBI" id="CHEBI:71261"/>
        <dbReference type="EC" id="3.1.2.6"/>
    </reaction>
</comment>
<dbReference type="InterPro" id="IPR001018">
    <property type="entry name" value="Beta-lactamase_class-B_CS"/>
</dbReference>
<dbReference type="SUPFAM" id="SSF56281">
    <property type="entry name" value="Metallo-hydrolase/oxidoreductase"/>
    <property type="match status" value="1"/>
</dbReference>
<evidence type="ECO:0000256" key="2">
    <source>
        <dbReference type="ARBA" id="ARBA00004963"/>
    </source>
</evidence>
<feature type="binding site" evidence="7">
    <location>
        <position position="56"/>
    </location>
    <ligand>
        <name>Zn(2+)</name>
        <dbReference type="ChEBI" id="CHEBI:29105"/>
        <label>1</label>
    </ligand>
</feature>
<dbReference type="HAMAP" id="MF_01374">
    <property type="entry name" value="Glyoxalase_2"/>
    <property type="match status" value="1"/>
</dbReference>
<feature type="binding site" evidence="7">
    <location>
        <position position="60"/>
    </location>
    <ligand>
        <name>Zn(2+)</name>
        <dbReference type="ChEBI" id="CHEBI:29105"/>
        <label>2</label>
    </ligand>
</feature>
<dbReference type="Gene3D" id="3.60.15.10">
    <property type="entry name" value="Ribonuclease Z/Hydroxyacylglutathione hydrolase-like"/>
    <property type="match status" value="1"/>
</dbReference>
<dbReference type="Proteomes" id="UP000262004">
    <property type="component" value="Chromosome"/>
</dbReference>
<evidence type="ECO:0000256" key="6">
    <source>
        <dbReference type="ARBA" id="ARBA00022833"/>
    </source>
</evidence>
<dbReference type="InterPro" id="IPR032282">
    <property type="entry name" value="HAGH_C"/>
</dbReference>
<dbReference type="GO" id="GO:0008270">
    <property type="term" value="F:zinc ion binding"/>
    <property type="evidence" value="ECO:0007669"/>
    <property type="project" value="InterPro"/>
</dbReference>
<dbReference type="OrthoDB" id="5290637at2"/>
<dbReference type="EC" id="3.1.2.6" evidence="7"/>
<dbReference type="CDD" id="cd07723">
    <property type="entry name" value="hydroxyacylglutathione_hydrolase_MBL-fold"/>
    <property type="match status" value="1"/>
</dbReference>
<dbReference type="InterPro" id="IPR036866">
    <property type="entry name" value="RibonucZ/Hydroxyglut_hydro"/>
</dbReference>
<keyword evidence="6 7" id="KW-0862">Zinc</keyword>
<feature type="binding site" evidence="7">
    <location>
        <position position="115"/>
    </location>
    <ligand>
        <name>Zn(2+)</name>
        <dbReference type="ChEBI" id="CHEBI:29105"/>
        <label>1</label>
    </ligand>
</feature>
<dbReference type="InterPro" id="IPR017782">
    <property type="entry name" value="Hydroxyacylglutathione_Hdrlase"/>
</dbReference>
<dbReference type="UniPathway" id="UPA00619">
    <property type="reaction ID" value="UER00676"/>
</dbReference>
<dbReference type="PROSITE" id="PS00743">
    <property type="entry name" value="BETA_LACTAMASE_B_1"/>
    <property type="match status" value="1"/>
</dbReference>
<dbReference type="PANTHER" id="PTHR43705">
    <property type="entry name" value="HYDROXYACYLGLUTATHIONE HYDROLASE"/>
    <property type="match status" value="1"/>
</dbReference>
<dbReference type="InterPro" id="IPR035680">
    <property type="entry name" value="Clx_II_MBL"/>
</dbReference>
<dbReference type="GO" id="GO:0004416">
    <property type="term" value="F:hydroxyacylglutathione hydrolase activity"/>
    <property type="evidence" value="ECO:0007669"/>
    <property type="project" value="UniProtKB-UniRule"/>
</dbReference>
<reference evidence="9 10" key="1">
    <citation type="submission" date="2018-04" db="EMBL/GenBank/DDBJ databases">
        <title>Complete genome sequence of Hydrogenophilus thermoluteolus TH-1.</title>
        <authorList>
            <person name="Arai H."/>
        </authorList>
    </citation>
    <scope>NUCLEOTIDE SEQUENCE [LARGE SCALE GENOMIC DNA]</scope>
    <source>
        <strain evidence="9 10">TH-1</strain>
    </source>
</reference>
<dbReference type="SMART" id="SM00849">
    <property type="entry name" value="Lactamase_B"/>
    <property type="match status" value="1"/>
</dbReference>
<dbReference type="AlphaFoldDB" id="A0A2Z6DY86"/>
<proteinExistence type="inferred from homology"/>
<evidence type="ECO:0000313" key="9">
    <source>
        <dbReference type="EMBL" id="BBD77308.1"/>
    </source>
</evidence>
<feature type="binding site" evidence="7">
    <location>
        <position position="61"/>
    </location>
    <ligand>
        <name>Zn(2+)</name>
        <dbReference type="ChEBI" id="CHEBI:29105"/>
        <label>2</label>
    </ligand>
</feature>
<feature type="domain" description="Metallo-beta-lactamase" evidence="8">
    <location>
        <begin position="15"/>
        <end position="170"/>
    </location>
</feature>
<dbReference type="PIRSF" id="PIRSF005457">
    <property type="entry name" value="Glx"/>
    <property type="match status" value="1"/>
</dbReference>
<sequence>MAHDLQLVPIPAFTDNYVWIVHDGRSALAVDPGDAQPVRRWLAERNVTLKAILITHHHADHTGGAVELAKETGATIFGPANEPLPRCDMPLHGDEVIDSPGDLPIAFTVIAVPGHTRGHIAYYGNGWLFCGDTLFSAGCGRLFEGTAEQLFASLERLKALPDDTAVCSAHEYTLKNLAFAECVEPDNDAIRDYRAWCESRRAANKPTLPSTIGREKAVNPFFRVERKTIGERLSEHFGTIATTPLERFRLLRAWRDRF</sequence>
<accession>A0A2Z6DY86</accession>
<evidence type="ECO:0000313" key="10">
    <source>
        <dbReference type="Proteomes" id="UP000262004"/>
    </source>
</evidence>
<comment type="cofactor">
    <cofactor evidence="7">
        <name>Zn(2+)</name>
        <dbReference type="ChEBI" id="CHEBI:29105"/>
    </cofactor>
    <text evidence="7">Binds 2 Zn(2+) ions per subunit.</text>
</comment>
<comment type="subunit">
    <text evidence="7">Monomer.</text>
</comment>
<dbReference type="GO" id="GO:0008800">
    <property type="term" value="F:beta-lactamase activity"/>
    <property type="evidence" value="ECO:0007669"/>
    <property type="project" value="InterPro"/>
</dbReference>